<feature type="domain" description="TF-B3" evidence="9">
    <location>
        <begin position="123"/>
        <end position="226"/>
    </location>
</feature>
<comment type="subunit">
    <text evidence="8">Homodimers and heterodimers.</text>
</comment>
<dbReference type="InterPro" id="IPR003340">
    <property type="entry name" value="B3_DNA-bd"/>
</dbReference>
<name>A0A2G9HP05_9LAMI</name>
<evidence type="ECO:0000259" key="9">
    <source>
        <dbReference type="PROSITE" id="PS50863"/>
    </source>
</evidence>
<dbReference type="SMART" id="SM01019">
    <property type="entry name" value="B3"/>
    <property type="match status" value="1"/>
</dbReference>
<dbReference type="PANTHER" id="PTHR31384:SF94">
    <property type="entry name" value="AUXIN RESPONSE FACTOR 17"/>
    <property type="match status" value="1"/>
</dbReference>
<dbReference type="AlphaFoldDB" id="A0A2G9HP05"/>
<dbReference type="FunFam" id="2.40.330.10:FF:000001">
    <property type="entry name" value="Auxin response factor"/>
    <property type="match status" value="1"/>
</dbReference>
<dbReference type="Gene3D" id="2.30.30.1040">
    <property type="match status" value="1"/>
</dbReference>
<dbReference type="PANTHER" id="PTHR31384">
    <property type="entry name" value="AUXIN RESPONSE FACTOR 4-RELATED"/>
    <property type="match status" value="1"/>
</dbReference>
<dbReference type="PROSITE" id="PS50863">
    <property type="entry name" value="B3"/>
    <property type="match status" value="1"/>
</dbReference>
<dbReference type="CDD" id="cd10017">
    <property type="entry name" value="B3_DNA"/>
    <property type="match status" value="1"/>
</dbReference>
<dbReference type="InterPro" id="IPR010525">
    <property type="entry name" value="ARF_dom"/>
</dbReference>
<organism evidence="10 11">
    <name type="scientific">Handroanthus impetiginosus</name>
    <dbReference type="NCBI Taxonomy" id="429701"/>
    <lineage>
        <taxon>Eukaryota</taxon>
        <taxon>Viridiplantae</taxon>
        <taxon>Streptophyta</taxon>
        <taxon>Embryophyta</taxon>
        <taxon>Tracheophyta</taxon>
        <taxon>Spermatophyta</taxon>
        <taxon>Magnoliopsida</taxon>
        <taxon>eudicotyledons</taxon>
        <taxon>Gunneridae</taxon>
        <taxon>Pentapetalae</taxon>
        <taxon>asterids</taxon>
        <taxon>lamiids</taxon>
        <taxon>Lamiales</taxon>
        <taxon>Bignoniaceae</taxon>
        <taxon>Crescentiina</taxon>
        <taxon>Tabebuia alliance</taxon>
        <taxon>Handroanthus</taxon>
    </lineage>
</organism>
<evidence type="ECO:0000313" key="10">
    <source>
        <dbReference type="EMBL" id="PIN19020.1"/>
    </source>
</evidence>
<gene>
    <name evidence="10" type="ORF">CDL12_08305</name>
</gene>
<dbReference type="Pfam" id="PF06507">
    <property type="entry name" value="ARF_AD"/>
    <property type="match status" value="1"/>
</dbReference>
<keyword evidence="11" id="KW-1185">Reference proteome</keyword>
<accession>A0A2G9HP05</accession>
<dbReference type="Pfam" id="PF02362">
    <property type="entry name" value="B3"/>
    <property type="match status" value="1"/>
</dbReference>
<dbReference type="EMBL" id="NKXS01001354">
    <property type="protein sequence ID" value="PIN19020.1"/>
    <property type="molecule type" value="Genomic_DNA"/>
</dbReference>
<sequence>MATPPPDAVPFEVDSAVWRAVAGPSIQIPALNSHVYYFPQGHLEHSSASSSATNATTSDSIGNLKVDFISPLIPCQIVSINLLIHPSSEQAFVKFLLQPLHAREQRLENNNRNDNNENDVVFYSKVLTPSDANNGGGFSVPRYCADSIFPPLDFTAEPPAQNLILKDTLNQPWRFRHIYRGTPRRHLLTTGWSKFVNAKRLIAGDTVVFMKKNSTNELFAGIRRAKQLVNNSGENSAKSKVLEAIGKAARGMEFEVVYYPRAGSPDFVVAAGKVEEALRIGWCAGMQVKIAVESEDPSRLTWVQGTILSAALPSSGPWCRSPWRMLQVSWDKPEVSSSMERVNPWQVEYITPTPPLQYSSLPALKKFKPSQHQELLTNGAGEFCFSVTDLTGSSASMASHMYHTVLNSFPFPASMQGARQDQDIHIPYLSNSEPRADIYSSQRFTDLLKNGIEQQEKAVSTALSIGQQAHSSSTQMAKEMVCTGAEMCRTIHLLPGRQNSSAELKSIEPQLQDHFLAYDLVVVLC</sequence>
<keyword evidence="3 8" id="KW-0805">Transcription regulation</keyword>
<evidence type="ECO:0000256" key="6">
    <source>
        <dbReference type="ARBA" id="ARBA00023242"/>
    </source>
</evidence>
<evidence type="ECO:0000256" key="5">
    <source>
        <dbReference type="ARBA" id="ARBA00023163"/>
    </source>
</evidence>
<evidence type="ECO:0000256" key="7">
    <source>
        <dbReference type="ARBA" id="ARBA00023294"/>
    </source>
</evidence>
<dbReference type="Proteomes" id="UP000231279">
    <property type="component" value="Unassembled WGS sequence"/>
</dbReference>
<dbReference type="SUPFAM" id="SSF101936">
    <property type="entry name" value="DNA-binding pseudobarrel domain"/>
    <property type="match status" value="1"/>
</dbReference>
<evidence type="ECO:0000256" key="8">
    <source>
        <dbReference type="RuleBase" id="RU004561"/>
    </source>
</evidence>
<evidence type="ECO:0000313" key="11">
    <source>
        <dbReference type="Proteomes" id="UP000231279"/>
    </source>
</evidence>
<dbReference type="GO" id="GO:0003677">
    <property type="term" value="F:DNA binding"/>
    <property type="evidence" value="ECO:0007669"/>
    <property type="project" value="UniProtKB-KW"/>
</dbReference>
<dbReference type="InterPro" id="IPR044835">
    <property type="entry name" value="ARF_plant"/>
</dbReference>
<proteinExistence type="inferred from homology"/>
<comment type="subcellular location">
    <subcellularLocation>
        <location evidence="1 8">Nucleus</location>
    </subcellularLocation>
</comment>
<dbReference type="GO" id="GO:0006355">
    <property type="term" value="P:regulation of DNA-templated transcription"/>
    <property type="evidence" value="ECO:0007669"/>
    <property type="project" value="InterPro"/>
</dbReference>
<keyword evidence="5 8" id="KW-0804">Transcription</keyword>
<evidence type="ECO:0000256" key="4">
    <source>
        <dbReference type="ARBA" id="ARBA00023125"/>
    </source>
</evidence>
<comment type="caution">
    <text evidence="10">The sequence shown here is derived from an EMBL/GenBank/DDBJ whole genome shotgun (WGS) entry which is preliminary data.</text>
</comment>
<dbReference type="GO" id="GO:0009734">
    <property type="term" value="P:auxin-activated signaling pathway"/>
    <property type="evidence" value="ECO:0007669"/>
    <property type="project" value="UniProtKB-KW"/>
</dbReference>
<evidence type="ECO:0000256" key="2">
    <source>
        <dbReference type="ARBA" id="ARBA00007853"/>
    </source>
</evidence>
<keyword evidence="7 8" id="KW-0927">Auxin signaling pathway</keyword>
<evidence type="ECO:0000256" key="3">
    <source>
        <dbReference type="ARBA" id="ARBA00023015"/>
    </source>
</evidence>
<reference evidence="11" key="1">
    <citation type="journal article" date="2018" name="Gigascience">
        <title>Genome assembly of the Pink Ipe (Handroanthus impetiginosus, Bignoniaceae), a highly valued, ecologically keystone Neotropical timber forest tree.</title>
        <authorList>
            <person name="Silva-Junior O.B."/>
            <person name="Grattapaglia D."/>
            <person name="Novaes E."/>
            <person name="Collevatti R.G."/>
        </authorList>
    </citation>
    <scope>NUCLEOTIDE SEQUENCE [LARGE SCALE GENOMIC DNA]</scope>
    <source>
        <strain evidence="11">cv. UFG-1</strain>
    </source>
</reference>
<dbReference type="OrthoDB" id="1414159at2759"/>
<dbReference type="GO" id="GO:0005634">
    <property type="term" value="C:nucleus"/>
    <property type="evidence" value="ECO:0007669"/>
    <property type="project" value="UniProtKB-SubCell"/>
</dbReference>
<comment type="similarity">
    <text evidence="2 8">Belongs to the ARF family.</text>
</comment>
<comment type="function">
    <text evidence="8">Auxin response factors (ARFs) are transcriptional factors that bind specifically to the DNA sequence 5'-TGTCTC-3' found in the auxin-responsive promoter elements (AuxREs).</text>
</comment>
<evidence type="ECO:0000256" key="1">
    <source>
        <dbReference type="ARBA" id="ARBA00004123"/>
    </source>
</evidence>
<dbReference type="Gene3D" id="2.40.330.10">
    <property type="entry name" value="DNA-binding pseudobarrel domain"/>
    <property type="match status" value="1"/>
</dbReference>
<keyword evidence="4 8" id="KW-0238">DNA-binding</keyword>
<dbReference type="STRING" id="429701.A0A2G9HP05"/>
<protein>
    <recommendedName>
        <fullName evidence="8">Auxin response factor</fullName>
    </recommendedName>
</protein>
<dbReference type="InterPro" id="IPR015300">
    <property type="entry name" value="DNA-bd_pseudobarrel_sf"/>
</dbReference>
<keyword evidence="6 8" id="KW-0539">Nucleus</keyword>